<organism evidence="1 2">
    <name type="scientific">Falsibacillus pallidus</name>
    <dbReference type="NCBI Taxonomy" id="493781"/>
    <lineage>
        <taxon>Bacteria</taxon>
        <taxon>Bacillati</taxon>
        <taxon>Bacillota</taxon>
        <taxon>Bacilli</taxon>
        <taxon>Bacillales</taxon>
        <taxon>Bacillaceae</taxon>
        <taxon>Falsibacillus</taxon>
    </lineage>
</organism>
<sequence>MSEKLSCEWCGSGDVKMEKRSVYWELPEGTRAVEIKETPTACCVSCGMEYQKEAMVKEIEDQLFLIDRSKLGKTVLYEELMKMPRLLKRNYFDFTQ</sequence>
<dbReference type="Proteomes" id="UP000255326">
    <property type="component" value="Unassembled WGS sequence"/>
</dbReference>
<gene>
    <name evidence="1" type="ORF">DFR59_104147</name>
</gene>
<dbReference type="EMBL" id="QQAY01000004">
    <property type="protein sequence ID" value="RDI43096.1"/>
    <property type="molecule type" value="Genomic_DNA"/>
</dbReference>
<dbReference type="NCBIfam" id="TIGR03831">
    <property type="entry name" value="YgiT_finger"/>
    <property type="match status" value="1"/>
</dbReference>
<dbReference type="OrthoDB" id="2666319at2"/>
<dbReference type="InterPro" id="IPR022451">
    <property type="entry name" value="CHP03829_YokU"/>
</dbReference>
<keyword evidence="2" id="KW-1185">Reference proteome</keyword>
<dbReference type="RefSeq" id="WP_114745405.1">
    <property type="nucleotide sequence ID" value="NZ_QQAY01000004.1"/>
</dbReference>
<dbReference type="CDD" id="cd12870">
    <property type="entry name" value="MqsA"/>
    <property type="match status" value="1"/>
</dbReference>
<dbReference type="NCBIfam" id="TIGR03829">
    <property type="entry name" value="YokU_near_AblA"/>
    <property type="match status" value="1"/>
</dbReference>
<proteinExistence type="predicted"/>
<dbReference type="Pfam" id="PF14122">
    <property type="entry name" value="YokU"/>
    <property type="match status" value="1"/>
</dbReference>
<reference evidence="1 2" key="1">
    <citation type="submission" date="2018-07" db="EMBL/GenBank/DDBJ databases">
        <title>Genomic Encyclopedia of Type Strains, Phase IV (KMG-IV): sequencing the most valuable type-strain genomes for metagenomic binning, comparative biology and taxonomic classification.</title>
        <authorList>
            <person name="Goeker M."/>
        </authorList>
    </citation>
    <scope>NUCLEOTIDE SEQUENCE [LARGE SCALE GENOMIC DNA]</scope>
    <source>
        <strain evidence="1 2">DSM 25281</strain>
    </source>
</reference>
<dbReference type="AlphaFoldDB" id="A0A370GIQ2"/>
<accession>A0A370GIQ2</accession>
<protein>
    <submittedName>
        <fullName evidence="1">Putative YokU family protein</fullName>
    </submittedName>
</protein>
<evidence type="ECO:0000313" key="2">
    <source>
        <dbReference type="Proteomes" id="UP000255326"/>
    </source>
</evidence>
<evidence type="ECO:0000313" key="1">
    <source>
        <dbReference type="EMBL" id="RDI43096.1"/>
    </source>
</evidence>
<comment type="caution">
    <text evidence="1">The sequence shown here is derived from an EMBL/GenBank/DDBJ whole genome shotgun (WGS) entry which is preliminary data.</text>
</comment>
<dbReference type="InterPro" id="IPR022453">
    <property type="entry name" value="Znf_MqsA-type"/>
</dbReference>
<name>A0A370GIQ2_9BACI</name>